<feature type="domain" description="Nucleoside phosphorylase" evidence="7">
    <location>
        <begin position="2"/>
        <end position="228"/>
    </location>
</feature>
<keyword evidence="8" id="KW-0326">Glycosidase</keyword>
<evidence type="ECO:0000259" key="7">
    <source>
        <dbReference type="Pfam" id="PF01048"/>
    </source>
</evidence>
<dbReference type="HAMAP" id="MF_01684">
    <property type="entry name" value="Salvage_MtnN"/>
    <property type="match status" value="1"/>
</dbReference>
<evidence type="ECO:0000256" key="4">
    <source>
        <dbReference type="ARBA" id="ARBA00023167"/>
    </source>
</evidence>
<feature type="binding site" evidence="6">
    <location>
        <begin position="174"/>
        <end position="175"/>
    </location>
    <ligand>
        <name>substrate</name>
    </ligand>
</feature>
<feature type="active site" description="Proton donor" evidence="6">
    <location>
        <position position="198"/>
    </location>
</feature>
<dbReference type="UniPathway" id="UPA00904">
    <property type="reaction ID" value="UER00871"/>
</dbReference>
<gene>
    <name evidence="6" type="primary">mtnN</name>
    <name evidence="8" type="ORF">DP120_11265</name>
</gene>
<evidence type="ECO:0000256" key="3">
    <source>
        <dbReference type="ARBA" id="ARBA00022801"/>
    </source>
</evidence>
<comment type="catalytic activity">
    <reaction evidence="6">
        <text>S-methyl-5'-thioadenosine + H2O = 5-(methylsulfanyl)-D-ribose + adenine</text>
        <dbReference type="Rhea" id="RHEA:13617"/>
        <dbReference type="ChEBI" id="CHEBI:15377"/>
        <dbReference type="ChEBI" id="CHEBI:16708"/>
        <dbReference type="ChEBI" id="CHEBI:17509"/>
        <dbReference type="ChEBI" id="CHEBI:78440"/>
        <dbReference type="EC" id="3.2.2.9"/>
    </reaction>
</comment>
<evidence type="ECO:0000256" key="1">
    <source>
        <dbReference type="ARBA" id="ARBA00004945"/>
    </source>
</evidence>
<evidence type="ECO:0000256" key="2">
    <source>
        <dbReference type="ARBA" id="ARBA00022605"/>
    </source>
</evidence>
<comment type="catalytic activity">
    <reaction evidence="6">
        <text>S-adenosyl-L-homocysteine + H2O = S-(5-deoxy-D-ribos-5-yl)-L-homocysteine + adenine</text>
        <dbReference type="Rhea" id="RHEA:17805"/>
        <dbReference type="ChEBI" id="CHEBI:15377"/>
        <dbReference type="ChEBI" id="CHEBI:16708"/>
        <dbReference type="ChEBI" id="CHEBI:57856"/>
        <dbReference type="ChEBI" id="CHEBI:58195"/>
        <dbReference type="EC" id="3.2.2.9"/>
    </reaction>
</comment>
<dbReference type="PANTHER" id="PTHR46832:SF1">
    <property type="entry name" value="5'-METHYLTHIOADENOSINE_S-ADENOSYLHOMOCYSTEINE NUCLEOSIDASE"/>
    <property type="match status" value="1"/>
</dbReference>
<accession>A0A365KTV7</accession>
<keyword evidence="3 6" id="KW-0378">Hydrolase</keyword>
<evidence type="ECO:0000313" key="9">
    <source>
        <dbReference type="Proteomes" id="UP000251002"/>
    </source>
</evidence>
<dbReference type="Gene3D" id="3.40.50.1580">
    <property type="entry name" value="Nucleoside phosphorylase domain"/>
    <property type="match status" value="1"/>
</dbReference>
<dbReference type="Proteomes" id="UP000251002">
    <property type="component" value="Unassembled WGS sequence"/>
</dbReference>
<keyword evidence="9" id="KW-1185">Reference proteome</keyword>
<comment type="caution">
    <text evidence="8">The sequence shown here is derived from an EMBL/GenBank/DDBJ whole genome shotgun (WGS) entry which is preliminary data.</text>
</comment>
<keyword evidence="2 6" id="KW-0028">Amino-acid biosynthesis</keyword>
<feature type="binding site" evidence="6">
    <location>
        <position position="78"/>
    </location>
    <ligand>
        <name>substrate</name>
    </ligand>
</feature>
<dbReference type="GO" id="GO:0019509">
    <property type="term" value="P:L-methionine salvage from methylthioadenosine"/>
    <property type="evidence" value="ECO:0007669"/>
    <property type="project" value="UniProtKB-UniRule"/>
</dbReference>
<dbReference type="NCBIfam" id="NF004079">
    <property type="entry name" value="PRK05584.1"/>
    <property type="match status" value="1"/>
</dbReference>
<proteinExistence type="inferred from homology"/>
<dbReference type="CDD" id="cd09008">
    <property type="entry name" value="MTAN"/>
    <property type="match status" value="1"/>
</dbReference>
<dbReference type="GO" id="GO:0005829">
    <property type="term" value="C:cytosol"/>
    <property type="evidence" value="ECO:0007669"/>
    <property type="project" value="TreeGrafter"/>
</dbReference>
<dbReference type="InterPro" id="IPR000845">
    <property type="entry name" value="Nucleoside_phosphorylase_d"/>
</dbReference>
<comment type="function">
    <text evidence="6">Catalyzes the irreversible cleavage of the glycosidic bond in both 5'-methylthioadenosine (MTA) and S-adenosylhomocysteine (SAH/AdoHcy) to adenine and the corresponding thioribose, 5'-methylthioribose and S-ribosylhomocysteine, respectively. Also cleaves 5'-deoxyadenosine, a toxic by-product of radical S-adenosylmethionine (SAM) enzymes, into 5-deoxyribose and adenine.</text>
</comment>
<comment type="catalytic activity">
    <reaction evidence="5">
        <text>5'-deoxyadenosine + H2O = 5-deoxy-D-ribose + adenine</text>
        <dbReference type="Rhea" id="RHEA:29859"/>
        <dbReference type="ChEBI" id="CHEBI:15377"/>
        <dbReference type="ChEBI" id="CHEBI:16708"/>
        <dbReference type="ChEBI" id="CHEBI:17319"/>
        <dbReference type="ChEBI" id="CHEBI:149540"/>
        <dbReference type="EC" id="3.2.2.9"/>
    </reaction>
    <physiologicalReaction direction="left-to-right" evidence="5">
        <dbReference type="Rhea" id="RHEA:29860"/>
    </physiologicalReaction>
</comment>
<evidence type="ECO:0000313" key="8">
    <source>
        <dbReference type="EMBL" id="RAZ76610.1"/>
    </source>
</evidence>
<organism evidence="8 9">
    <name type="scientific">Planococcus halotolerans</name>
    <dbReference type="NCBI Taxonomy" id="2233542"/>
    <lineage>
        <taxon>Bacteria</taxon>
        <taxon>Bacillati</taxon>
        <taxon>Bacillota</taxon>
        <taxon>Bacilli</taxon>
        <taxon>Bacillales</taxon>
        <taxon>Caryophanaceae</taxon>
        <taxon>Planococcus</taxon>
    </lineage>
</organism>
<sequence length="236" mass="25692">MKIGIIGAMEEEVELLRASLENAQAETIANCEFTTGTYQGQEVVLLKSGIGKVNAAMSTTILLQHFKPELVINTGSAGGFDKDLEVGSIVISNEVRHHDVDVTAFGYEMGQVPQMPAAFQSNPELVELAEKAVSELEELPYAVGLIATGDSFMNDPERVELVRGHFPEMKAAEMEAAAVAQVCYQFDTAFVVIRALSDIAGKESSVSFDEFLPKAAEHSTKIVLRVVERLTSRLER</sequence>
<dbReference type="AlphaFoldDB" id="A0A365KTV7"/>
<feature type="active site" description="Proton acceptor" evidence="6">
    <location>
        <position position="12"/>
    </location>
</feature>
<dbReference type="InterPro" id="IPR035994">
    <property type="entry name" value="Nucleoside_phosphorylase_sf"/>
</dbReference>
<dbReference type="GO" id="GO:0008930">
    <property type="term" value="F:methylthioadenosine nucleosidase activity"/>
    <property type="evidence" value="ECO:0007669"/>
    <property type="project" value="UniProtKB-UniRule"/>
</dbReference>
<feature type="binding site" evidence="6">
    <location>
        <position position="153"/>
    </location>
    <ligand>
        <name>substrate</name>
    </ligand>
</feature>
<dbReference type="RefSeq" id="WP_112223780.1">
    <property type="nucleotide sequence ID" value="NZ_CP047673.1"/>
</dbReference>
<reference evidence="8 9" key="1">
    <citation type="submission" date="2018-06" db="EMBL/GenBank/DDBJ databases">
        <title>The draft genome sequences of strains SCU63 and S1.</title>
        <authorList>
            <person name="Gan L."/>
        </authorList>
    </citation>
    <scope>NUCLEOTIDE SEQUENCE [LARGE SCALE GENOMIC DNA]</scope>
    <source>
        <strain evidence="8 9">SCU63</strain>
    </source>
</reference>
<dbReference type="EC" id="3.2.2.9" evidence="6"/>
<dbReference type="Pfam" id="PF01048">
    <property type="entry name" value="PNP_UDP_1"/>
    <property type="match status" value="1"/>
</dbReference>
<dbReference type="PANTHER" id="PTHR46832">
    <property type="entry name" value="5'-METHYLTHIOADENOSINE/S-ADENOSYLHOMOCYSTEINE NUCLEOSIDASE"/>
    <property type="match status" value="1"/>
</dbReference>
<keyword evidence="4 6" id="KW-0486">Methionine biosynthesis</keyword>
<evidence type="ECO:0000256" key="5">
    <source>
        <dbReference type="ARBA" id="ARBA00050313"/>
    </source>
</evidence>
<name>A0A365KTV7_9BACL</name>
<dbReference type="FunFam" id="3.40.50.1580:FF:000001">
    <property type="entry name" value="MTA/SAH nucleosidase family protein"/>
    <property type="match status" value="1"/>
</dbReference>
<dbReference type="SUPFAM" id="SSF53167">
    <property type="entry name" value="Purine and uridine phosphorylases"/>
    <property type="match status" value="1"/>
</dbReference>
<dbReference type="InterPro" id="IPR010049">
    <property type="entry name" value="MTA_SAH_Nsdase"/>
</dbReference>
<dbReference type="GO" id="GO:0009164">
    <property type="term" value="P:nucleoside catabolic process"/>
    <property type="evidence" value="ECO:0007669"/>
    <property type="project" value="InterPro"/>
</dbReference>
<dbReference type="GO" id="GO:0008782">
    <property type="term" value="F:adenosylhomocysteine nucleosidase activity"/>
    <property type="evidence" value="ECO:0007669"/>
    <property type="project" value="UniProtKB-UniRule"/>
</dbReference>
<dbReference type="EMBL" id="QLZR01000004">
    <property type="protein sequence ID" value="RAZ76610.1"/>
    <property type="molecule type" value="Genomic_DNA"/>
</dbReference>
<dbReference type="GO" id="GO:0019284">
    <property type="term" value="P:L-methionine salvage from S-adenosylmethionine"/>
    <property type="evidence" value="ECO:0007669"/>
    <property type="project" value="TreeGrafter"/>
</dbReference>
<comment type="pathway">
    <text evidence="1 6">Amino-acid biosynthesis; L-methionine biosynthesis via salvage pathway; S-methyl-5-thio-alpha-D-ribose 1-phosphate from S-methyl-5'-thioadenosine (hydrolase route): step 1/2.</text>
</comment>
<protein>
    <recommendedName>
        <fullName evidence="6">5'-methylthioadenosine/S-adenosylhomocysteine nucleosidase</fullName>
        <shortName evidence="6">MTA/SAH nucleosidase</shortName>
        <shortName evidence="6">MTAN</shortName>
        <ecNumber evidence="6">3.2.2.9</ecNumber>
    </recommendedName>
    <alternativeName>
        <fullName evidence="6">5'-deoxyadenosine nucleosidase</fullName>
        <shortName evidence="6">DOA nucleosidase</shortName>
        <shortName evidence="6">dAdo nucleosidase</shortName>
    </alternativeName>
    <alternativeName>
        <fullName evidence="6">5'-methylthioadenosine nucleosidase</fullName>
        <shortName evidence="6">MTA nucleosidase</shortName>
    </alternativeName>
    <alternativeName>
        <fullName evidence="6">S-adenosylhomocysteine nucleosidase</fullName>
        <shortName evidence="6">AdoHcy nucleosidase</shortName>
        <shortName evidence="6">SAH nucleosidase</shortName>
        <shortName evidence="6">SRH nucleosidase</shortName>
    </alternativeName>
</protein>
<dbReference type="NCBIfam" id="TIGR01704">
    <property type="entry name" value="MTA_SAH-Nsdase"/>
    <property type="match status" value="1"/>
</dbReference>
<comment type="similarity">
    <text evidence="6">Belongs to the PNP/UDP phosphorylase family. MtnN subfamily.</text>
</comment>
<evidence type="ECO:0000256" key="6">
    <source>
        <dbReference type="HAMAP-Rule" id="MF_01684"/>
    </source>
</evidence>